<reference evidence="8 9" key="1">
    <citation type="submission" date="2015-11" db="EMBL/GenBank/DDBJ databases">
        <title>Whole-Genome Sequence of Candidatus Oderbacter manganicum from the National Park Lower Oder Valley, Germany.</title>
        <authorList>
            <person name="Braun B."/>
            <person name="Liere K."/>
            <person name="Szewzyk U."/>
        </authorList>
    </citation>
    <scope>NUCLEOTIDE SEQUENCE [LARGE SCALE GENOMIC DNA]</scope>
    <source>
        <strain evidence="8 9">OTSz_A_272</strain>
    </source>
</reference>
<dbReference type="InterPro" id="IPR011010">
    <property type="entry name" value="DNA_brk_join_enz"/>
</dbReference>
<dbReference type="Proteomes" id="UP000092498">
    <property type="component" value="Chromosome"/>
</dbReference>
<evidence type="ECO:0000256" key="1">
    <source>
        <dbReference type="ARBA" id="ARBA00008857"/>
    </source>
</evidence>
<dbReference type="GO" id="GO:0006310">
    <property type="term" value="P:DNA recombination"/>
    <property type="evidence" value="ECO:0007669"/>
    <property type="project" value="UniProtKB-KW"/>
</dbReference>
<evidence type="ECO:0000256" key="5">
    <source>
        <dbReference type="PROSITE-ProRule" id="PRU01248"/>
    </source>
</evidence>
<dbReference type="InterPro" id="IPR025166">
    <property type="entry name" value="Integrase_DNA_bind_dom"/>
</dbReference>
<dbReference type="RefSeq" id="WP_066766616.1">
    <property type="nucleotide sequence ID" value="NZ_CP013244.1"/>
</dbReference>
<dbReference type="InParanoid" id="A0A1B1AD52"/>
<evidence type="ECO:0000313" key="9">
    <source>
        <dbReference type="Proteomes" id="UP000092498"/>
    </source>
</evidence>
<dbReference type="GO" id="GO:0003677">
    <property type="term" value="F:DNA binding"/>
    <property type="evidence" value="ECO:0007669"/>
    <property type="project" value="UniProtKB-UniRule"/>
</dbReference>
<dbReference type="Pfam" id="PF13356">
    <property type="entry name" value="Arm-DNA-bind_3"/>
    <property type="match status" value="1"/>
</dbReference>
<dbReference type="Gene3D" id="1.10.150.130">
    <property type="match status" value="1"/>
</dbReference>
<proteinExistence type="inferred from homology"/>
<dbReference type="AlphaFoldDB" id="A0A1B1AD52"/>
<dbReference type="InterPro" id="IPR053876">
    <property type="entry name" value="Phage_int_M"/>
</dbReference>
<dbReference type="EMBL" id="CP013244">
    <property type="protein sequence ID" value="ANP44486.1"/>
    <property type="molecule type" value="Genomic_DNA"/>
</dbReference>
<dbReference type="InterPro" id="IPR038488">
    <property type="entry name" value="Integrase_DNA-bd_sf"/>
</dbReference>
<keyword evidence="3 5" id="KW-0238">DNA-binding</keyword>
<dbReference type="PANTHER" id="PTHR30629:SF2">
    <property type="entry name" value="PROPHAGE INTEGRASE INTS-RELATED"/>
    <property type="match status" value="1"/>
</dbReference>
<dbReference type="SUPFAM" id="SSF56349">
    <property type="entry name" value="DNA breaking-rejoining enzymes"/>
    <property type="match status" value="1"/>
</dbReference>
<name>A0A1B1AD52_9PROT</name>
<keyword evidence="2" id="KW-0229">DNA integration</keyword>
<evidence type="ECO:0000256" key="3">
    <source>
        <dbReference type="ARBA" id="ARBA00023125"/>
    </source>
</evidence>
<gene>
    <name evidence="8" type="ORF">ATE48_00385</name>
</gene>
<keyword evidence="9" id="KW-1185">Reference proteome</keyword>
<accession>A0A1B1AD52</accession>
<dbReference type="InterPro" id="IPR013762">
    <property type="entry name" value="Integrase-like_cat_sf"/>
</dbReference>
<dbReference type="GO" id="GO:0015074">
    <property type="term" value="P:DNA integration"/>
    <property type="evidence" value="ECO:0007669"/>
    <property type="project" value="UniProtKB-KW"/>
</dbReference>
<dbReference type="Pfam" id="PF22022">
    <property type="entry name" value="Phage_int_M"/>
    <property type="match status" value="1"/>
</dbReference>
<dbReference type="InterPro" id="IPR002104">
    <property type="entry name" value="Integrase_catalytic"/>
</dbReference>
<dbReference type="CDD" id="cd00801">
    <property type="entry name" value="INT_P4_C"/>
    <property type="match status" value="1"/>
</dbReference>
<evidence type="ECO:0000256" key="2">
    <source>
        <dbReference type="ARBA" id="ARBA00022908"/>
    </source>
</evidence>
<protein>
    <submittedName>
        <fullName evidence="8">Integrase</fullName>
    </submittedName>
</protein>
<dbReference type="PANTHER" id="PTHR30629">
    <property type="entry name" value="PROPHAGE INTEGRASE"/>
    <property type="match status" value="1"/>
</dbReference>
<sequence length="414" mass="46967">MPLTDRQVRAAKAPGVLIDGKGLRLKITANARSGELRKNWIWRGKVDGGPVREIGLGGTHDVSLEAARKRAYALREQARVGIDPLTARQTERAQKAAEAARAMSFRDCAERYIEAHETSWKNAKHRQQWTNTLAQYCFPAFGDVAVSDVDQGMVMLVLEPLWAERTETASRLRGRIEAVLDWASVRGLRSGSNPARWRGHLDKLLPKRSKVQRVQHHPALPYDELPTFMATLREAEGLAARALEFCILTATRSSETLEARWDEIDLDKRVWTIPDERMKAGRAHRVPLSADAVKLLRSLKPSKGKAREYVFEGAKPGRPLSNMSMLQVLRRMKRTDVVTHGFRSTFRDWCAERTRYPREVAEAALAHVNADKVEAAYRRSDLFDRRRELMAQWATYCSSPPASSKVVPIRKRKD</sequence>
<dbReference type="Gene3D" id="3.30.160.390">
    <property type="entry name" value="Integrase, DNA-binding domain"/>
    <property type="match status" value="1"/>
</dbReference>
<dbReference type="KEGG" id="cbot:ATE48_00385"/>
<evidence type="ECO:0000259" key="6">
    <source>
        <dbReference type="PROSITE" id="PS51898"/>
    </source>
</evidence>
<dbReference type="Pfam" id="PF00589">
    <property type="entry name" value="Phage_integrase"/>
    <property type="match status" value="1"/>
</dbReference>
<dbReference type="Gene3D" id="1.10.443.10">
    <property type="entry name" value="Intergrase catalytic core"/>
    <property type="match status" value="1"/>
</dbReference>
<feature type="domain" description="Core-binding (CB)" evidence="7">
    <location>
        <begin position="103"/>
        <end position="184"/>
    </location>
</feature>
<dbReference type="InterPro" id="IPR050808">
    <property type="entry name" value="Phage_Integrase"/>
</dbReference>
<dbReference type="InterPro" id="IPR044068">
    <property type="entry name" value="CB"/>
</dbReference>
<organism evidence="8 9">
    <name type="scientific">Candidatus Viadribacter manganicus</name>
    <dbReference type="NCBI Taxonomy" id="1759059"/>
    <lineage>
        <taxon>Bacteria</taxon>
        <taxon>Pseudomonadati</taxon>
        <taxon>Pseudomonadota</taxon>
        <taxon>Alphaproteobacteria</taxon>
        <taxon>Hyphomonadales</taxon>
        <taxon>Hyphomonadaceae</taxon>
        <taxon>Candidatus Viadribacter</taxon>
    </lineage>
</organism>
<feature type="domain" description="Tyr recombinase" evidence="6">
    <location>
        <begin position="215"/>
        <end position="391"/>
    </location>
</feature>
<dbReference type="InterPro" id="IPR010998">
    <property type="entry name" value="Integrase_recombinase_N"/>
</dbReference>
<evidence type="ECO:0000313" key="8">
    <source>
        <dbReference type="EMBL" id="ANP44486.1"/>
    </source>
</evidence>
<dbReference type="OrthoDB" id="7388552at2"/>
<comment type="similarity">
    <text evidence="1">Belongs to the 'phage' integrase family.</text>
</comment>
<keyword evidence="4" id="KW-0233">DNA recombination</keyword>
<dbReference type="PROSITE" id="PS51898">
    <property type="entry name" value="TYR_RECOMBINASE"/>
    <property type="match status" value="1"/>
</dbReference>
<evidence type="ECO:0000256" key="4">
    <source>
        <dbReference type="ARBA" id="ARBA00023172"/>
    </source>
</evidence>
<evidence type="ECO:0000259" key="7">
    <source>
        <dbReference type="PROSITE" id="PS51900"/>
    </source>
</evidence>
<dbReference type="STRING" id="1759059.ATE48_00385"/>
<dbReference type="PROSITE" id="PS51900">
    <property type="entry name" value="CB"/>
    <property type="match status" value="1"/>
</dbReference>